<keyword evidence="2" id="KW-1185">Reference proteome</keyword>
<sequence>MENRKNHSIFSKQSVTIDSCGNILNIDDSTKPLNFRIETIPDLRYFDYKKSDKEGAITNIASDISEAIGLRSSSTQLRRLEIDLPNPGRYRIIACIFDDCHEIASIYKPIKEADDLPEK</sequence>
<protein>
    <submittedName>
        <fullName evidence="1">Uncharacterized protein</fullName>
    </submittedName>
</protein>
<proteinExistence type="predicted"/>
<accession>A0A075B1V4</accession>
<dbReference type="HOGENOM" id="CLU_2062796_0_0_1"/>
<dbReference type="EMBL" id="KE560903">
    <property type="protein sequence ID" value="EPZ34951.1"/>
    <property type="molecule type" value="Genomic_DNA"/>
</dbReference>
<name>A0A075B1V4_ROZAC</name>
<dbReference type="AlphaFoldDB" id="A0A075B1V4"/>
<gene>
    <name evidence="1" type="ORF">O9G_001681</name>
</gene>
<organism evidence="1 2">
    <name type="scientific">Rozella allomycis (strain CSF55)</name>
    <dbReference type="NCBI Taxonomy" id="988480"/>
    <lineage>
        <taxon>Eukaryota</taxon>
        <taxon>Fungi</taxon>
        <taxon>Fungi incertae sedis</taxon>
        <taxon>Cryptomycota</taxon>
        <taxon>Cryptomycota incertae sedis</taxon>
        <taxon>Rozella</taxon>
    </lineage>
</organism>
<reference evidence="1 2" key="1">
    <citation type="journal article" date="2013" name="Curr. Biol.">
        <title>Shared signatures of parasitism and phylogenomics unite Cryptomycota and microsporidia.</title>
        <authorList>
            <person name="James T.Y."/>
            <person name="Pelin A."/>
            <person name="Bonen L."/>
            <person name="Ahrendt S."/>
            <person name="Sain D."/>
            <person name="Corradi N."/>
            <person name="Stajich J.E."/>
        </authorList>
    </citation>
    <scope>NUCLEOTIDE SEQUENCE [LARGE SCALE GENOMIC DNA]</scope>
    <source>
        <strain evidence="1 2">CSF55</strain>
    </source>
</reference>
<evidence type="ECO:0000313" key="1">
    <source>
        <dbReference type="EMBL" id="EPZ34951.1"/>
    </source>
</evidence>
<evidence type="ECO:0000313" key="2">
    <source>
        <dbReference type="Proteomes" id="UP000030755"/>
    </source>
</evidence>
<dbReference type="Proteomes" id="UP000030755">
    <property type="component" value="Unassembled WGS sequence"/>
</dbReference>